<evidence type="ECO:0000313" key="3">
    <source>
        <dbReference type="EMBL" id="MFD0919923.1"/>
    </source>
</evidence>
<protein>
    <recommendedName>
        <fullName evidence="5">LPXTG cell wall anchor domain-containing protein</fullName>
    </recommendedName>
</protein>
<evidence type="ECO:0008006" key="5">
    <source>
        <dbReference type="Google" id="ProtNLM"/>
    </source>
</evidence>
<dbReference type="RefSeq" id="WP_263251946.1">
    <property type="nucleotide sequence ID" value="NZ_BAABLT010000052.1"/>
</dbReference>
<keyword evidence="2" id="KW-0472">Membrane</keyword>
<sequence length="53" mass="5174">MAQKPHGAVQAGGGATADDRSDALGPLGLAGGAAATALGGAYLFHRRRAAQRS</sequence>
<gene>
    <name evidence="3" type="ORF">ACFQ16_09220</name>
</gene>
<reference evidence="4" key="1">
    <citation type="journal article" date="2019" name="Int. J. Syst. Evol. Microbiol.">
        <title>The Global Catalogue of Microorganisms (GCM) 10K type strain sequencing project: providing services to taxonomists for standard genome sequencing and annotation.</title>
        <authorList>
            <consortium name="The Broad Institute Genomics Platform"/>
            <consortium name="The Broad Institute Genome Sequencing Center for Infectious Disease"/>
            <person name="Wu L."/>
            <person name="Ma J."/>
        </authorList>
    </citation>
    <scope>NUCLEOTIDE SEQUENCE [LARGE SCALE GENOMIC DNA]</scope>
    <source>
        <strain evidence="4">CCUG 56401</strain>
    </source>
</reference>
<feature type="region of interest" description="Disordered" evidence="1">
    <location>
        <begin position="1"/>
        <end position="26"/>
    </location>
</feature>
<evidence type="ECO:0000256" key="2">
    <source>
        <dbReference type="SAM" id="Phobius"/>
    </source>
</evidence>
<proteinExistence type="predicted"/>
<evidence type="ECO:0000313" key="4">
    <source>
        <dbReference type="Proteomes" id="UP001597018"/>
    </source>
</evidence>
<keyword evidence="4" id="KW-1185">Reference proteome</keyword>
<evidence type="ECO:0000256" key="1">
    <source>
        <dbReference type="SAM" id="MobiDB-lite"/>
    </source>
</evidence>
<comment type="caution">
    <text evidence="3">The sequence shown here is derived from an EMBL/GenBank/DDBJ whole genome shotgun (WGS) entry which is preliminary data.</text>
</comment>
<accession>A0ABW3FQP2</accession>
<dbReference type="Proteomes" id="UP001597018">
    <property type="component" value="Unassembled WGS sequence"/>
</dbReference>
<organism evidence="3 4">
    <name type="scientific">Saccharopolyspora rosea</name>
    <dbReference type="NCBI Taxonomy" id="524884"/>
    <lineage>
        <taxon>Bacteria</taxon>
        <taxon>Bacillati</taxon>
        <taxon>Actinomycetota</taxon>
        <taxon>Actinomycetes</taxon>
        <taxon>Pseudonocardiales</taxon>
        <taxon>Pseudonocardiaceae</taxon>
        <taxon>Saccharopolyspora</taxon>
    </lineage>
</organism>
<feature type="transmembrane region" description="Helical" evidence="2">
    <location>
        <begin position="23"/>
        <end position="44"/>
    </location>
</feature>
<name>A0ABW3FQP2_9PSEU</name>
<keyword evidence="2" id="KW-0812">Transmembrane</keyword>
<dbReference type="EMBL" id="JBHTIW010000004">
    <property type="protein sequence ID" value="MFD0919923.1"/>
    <property type="molecule type" value="Genomic_DNA"/>
</dbReference>
<keyword evidence="2" id="KW-1133">Transmembrane helix</keyword>